<feature type="domain" description="N-acetyltransferase" evidence="1">
    <location>
        <begin position="13"/>
        <end position="154"/>
    </location>
</feature>
<name>H3ZKK1_THELN</name>
<dbReference type="OrthoDB" id="125295at2157"/>
<dbReference type="Pfam" id="PF00583">
    <property type="entry name" value="Acetyltransf_1"/>
    <property type="match status" value="1"/>
</dbReference>
<dbReference type="InterPro" id="IPR000182">
    <property type="entry name" value="GNAT_dom"/>
</dbReference>
<dbReference type="CDD" id="cd04301">
    <property type="entry name" value="NAT_SF"/>
    <property type="match status" value="1"/>
</dbReference>
<keyword evidence="3" id="KW-1185">Reference proteome</keyword>
<proteinExistence type="predicted"/>
<dbReference type="PaxDb" id="523849-OCC_08075"/>
<dbReference type="SUPFAM" id="SSF55729">
    <property type="entry name" value="Acyl-CoA N-acyltransferases (Nat)"/>
    <property type="match status" value="1"/>
</dbReference>
<accession>H3ZKK1</accession>
<dbReference type="Proteomes" id="UP000015502">
    <property type="component" value="Chromosome"/>
</dbReference>
<evidence type="ECO:0000313" key="2">
    <source>
        <dbReference type="EMBL" id="EHR79433.1"/>
    </source>
</evidence>
<dbReference type="PANTHER" id="PTHR43072">
    <property type="entry name" value="N-ACETYLTRANSFERASE"/>
    <property type="match status" value="1"/>
</dbReference>
<dbReference type="PROSITE" id="PS51186">
    <property type="entry name" value="GNAT"/>
    <property type="match status" value="1"/>
</dbReference>
<dbReference type="GeneID" id="16550806"/>
<gene>
    <name evidence="2" type="ORF">OCC_08075</name>
</gene>
<reference evidence="2 3" key="1">
    <citation type="journal article" date="2012" name="J. Bacteriol.">
        <title>Genome sequence of the model hyperthermophilic archaeon Thermococcus litoralis NS-C.</title>
        <authorList>
            <person name="Gardner A.F."/>
            <person name="Kumar S."/>
            <person name="Perler F.B."/>
        </authorList>
    </citation>
    <scope>NUCLEOTIDE SEQUENCE [LARGE SCALE GENOMIC DNA]</scope>
    <source>
        <strain evidence="3">ATCC 51850 / DSM 5473 / JCM 8560 / NS-C</strain>
    </source>
</reference>
<evidence type="ECO:0000259" key="1">
    <source>
        <dbReference type="PROSITE" id="PS51186"/>
    </source>
</evidence>
<dbReference type="EMBL" id="CP006670">
    <property type="protein sequence ID" value="EHR79433.1"/>
    <property type="molecule type" value="Genomic_DNA"/>
</dbReference>
<dbReference type="HOGENOM" id="CLU_147150_0_0_2"/>
<dbReference type="AlphaFoldDB" id="H3ZKK1"/>
<dbReference type="Gene3D" id="3.40.630.30">
    <property type="match status" value="1"/>
</dbReference>
<dbReference type="KEGG" id="tlt:OCC_08075"/>
<dbReference type="RefSeq" id="WP_004066737.1">
    <property type="nucleotide sequence ID" value="NC_022084.1"/>
</dbReference>
<evidence type="ECO:0000313" key="3">
    <source>
        <dbReference type="Proteomes" id="UP000015502"/>
    </source>
</evidence>
<sequence length="154" mass="18070">MEYTIVDGERYLEEIKKLDREISYSFVRFSIPYEDFAKRHEELFRELLSHGEHKFFAALDEKGKLLGHVWVCLTLDTVDYVKIAYIYDIEVIKKARGLGIGSALLRRAEAWAREKGAKKVVLRVEVDNPAVKWYEERGYQARALIMEKLLDVKN</sequence>
<dbReference type="STRING" id="523849.OCC_08075"/>
<dbReference type="PANTHER" id="PTHR43072:SF60">
    <property type="entry name" value="L-2,4-DIAMINOBUTYRIC ACID ACETYLTRANSFERASE"/>
    <property type="match status" value="1"/>
</dbReference>
<dbReference type="InterPro" id="IPR016181">
    <property type="entry name" value="Acyl_CoA_acyltransferase"/>
</dbReference>
<protein>
    <submittedName>
        <fullName evidence="2">Acetyltransferase</fullName>
    </submittedName>
</protein>
<dbReference type="GO" id="GO:0016747">
    <property type="term" value="F:acyltransferase activity, transferring groups other than amino-acyl groups"/>
    <property type="evidence" value="ECO:0007669"/>
    <property type="project" value="InterPro"/>
</dbReference>
<organism evidence="2 3">
    <name type="scientific">Thermococcus litoralis (strain ATCC 51850 / DSM 5473 / JCM 8560 / NS-C)</name>
    <dbReference type="NCBI Taxonomy" id="523849"/>
    <lineage>
        <taxon>Archaea</taxon>
        <taxon>Methanobacteriati</taxon>
        <taxon>Methanobacteriota</taxon>
        <taxon>Thermococci</taxon>
        <taxon>Thermococcales</taxon>
        <taxon>Thermococcaceae</taxon>
        <taxon>Thermococcus</taxon>
    </lineage>
</organism>